<dbReference type="SMART" id="SM00066">
    <property type="entry name" value="GAL4"/>
    <property type="match status" value="1"/>
</dbReference>
<dbReference type="PROSITE" id="PS00463">
    <property type="entry name" value="ZN2_CY6_FUNGAL_1"/>
    <property type="match status" value="1"/>
</dbReference>
<keyword evidence="1" id="KW-0805">Transcription regulation</keyword>
<protein>
    <recommendedName>
        <fullName evidence="6">Zn(2)-C6 fungal-type domain-containing protein</fullName>
    </recommendedName>
</protein>
<evidence type="ECO:0000256" key="5">
    <source>
        <dbReference type="SAM" id="MobiDB-lite"/>
    </source>
</evidence>
<dbReference type="RefSeq" id="XP_022584893.1">
    <property type="nucleotide sequence ID" value="XM_022727774.1"/>
</dbReference>
<dbReference type="GeneID" id="34614238"/>
<feature type="region of interest" description="Disordered" evidence="5">
    <location>
        <begin position="146"/>
        <end position="174"/>
    </location>
</feature>
<organism evidence="7 8">
    <name type="scientific">Penicilliopsis zonata CBS 506.65</name>
    <dbReference type="NCBI Taxonomy" id="1073090"/>
    <lineage>
        <taxon>Eukaryota</taxon>
        <taxon>Fungi</taxon>
        <taxon>Dikarya</taxon>
        <taxon>Ascomycota</taxon>
        <taxon>Pezizomycotina</taxon>
        <taxon>Eurotiomycetes</taxon>
        <taxon>Eurotiomycetidae</taxon>
        <taxon>Eurotiales</taxon>
        <taxon>Aspergillaceae</taxon>
        <taxon>Penicilliopsis</taxon>
    </lineage>
</organism>
<dbReference type="PANTHER" id="PTHR38111">
    <property type="entry name" value="ZN(2)-C6 FUNGAL-TYPE DOMAIN-CONTAINING PROTEIN-RELATED"/>
    <property type="match status" value="1"/>
</dbReference>
<dbReference type="AlphaFoldDB" id="A0A1L9STH3"/>
<feature type="domain" description="Zn(2)-C6 fungal-type" evidence="6">
    <location>
        <begin position="20"/>
        <end position="51"/>
    </location>
</feature>
<dbReference type="InterPro" id="IPR036864">
    <property type="entry name" value="Zn2-C6_fun-type_DNA-bd_sf"/>
</dbReference>
<sequence>MGEKTIELRANKPVIRQSRSCKVCRLRKVRCDRVKPCQACCAHGHPSKCVYEPIADDDLRPVSQAEEIRNLRAEIKKLRAKISGKGSNRASRIRRLAQLERLFESIRAAPLDVVDDIVEGIRATGDNGKKALLTFGPWEGHEAYERSQSLVHRPRRSLGNENSEENSEPGSSDSYLYRRGHAVNPFLVQDGDLYTPLVESVSSFTSSRLALDVFVERFVDAFSPEVDFKAGHAGAIRAAAQIRMFSPLMCDAFEAVSVAFFGRSIQDKRIETVGFRMYPRVLRGLQEALMDAERSKAESTLVTVILLIAFESVERTTQASVATHVLGALRLIEHRGPENHMYGVEHSLFVEMRPYWVAGSFFTRKPTFFARPEWKTIPWSANTTAKDLLHYLLDLAVEIPGLMAQYDEVQAAERSGAWSTVELTAKRATLWNAVTGLTQQYVQWKKDWVDMSPDGPPRETTGSQGEGFFPVFQCRNLRTGALYQPSTFLYPNLRLAQSMCLYYTTRLVLSSVDNRPDGVRPPEQYALACDICRSLEWYIRKAPGNMINRLAFTVRVAWEAFTPGGPERGYLTEVLQLVEKRHSLALWGSAMPELSVAASRE</sequence>
<keyword evidence="4" id="KW-0539">Nucleus</keyword>
<evidence type="ECO:0000256" key="1">
    <source>
        <dbReference type="ARBA" id="ARBA00023015"/>
    </source>
</evidence>
<keyword evidence="8" id="KW-1185">Reference proteome</keyword>
<evidence type="ECO:0000313" key="8">
    <source>
        <dbReference type="Proteomes" id="UP000184188"/>
    </source>
</evidence>
<evidence type="ECO:0000256" key="2">
    <source>
        <dbReference type="ARBA" id="ARBA00023125"/>
    </source>
</evidence>
<dbReference type="InterPro" id="IPR001138">
    <property type="entry name" value="Zn2Cys6_DnaBD"/>
</dbReference>
<dbReference type="CDD" id="cd00067">
    <property type="entry name" value="GAL4"/>
    <property type="match status" value="1"/>
</dbReference>
<dbReference type="EMBL" id="KV878337">
    <property type="protein sequence ID" value="OJJ50383.1"/>
    <property type="molecule type" value="Genomic_DNA"/>
</dbReference>
<dbReference type="InterPro" id="IPR021858">
    <property type="entry name" value="Fun_TF"/>
</dbReference>
<dbReference type="GO" id="GO:0003677">
    <property type="term" value="F:DNA binding"/>
    <property type="evidence" value="ECO:0007669"/>
    <property type="project" value="UniProtKB-KW"/>
</dbReference>
<keyword evidence="2" id="KW-0238">DNA-binding</keyword>
<dbReference type="VEuPathDB" id="FungiDB:ASPZODRAFT_2117719"/>
<dbReference type="Proteomes" id="UP000184188">
    <property type="component" value="Unassembled WGS sequence"/>
</dbReference>
<dbReference type="PROSITE" id="PS50048">
    <property type="entry name" value="ZN2_CY6_FUNGAL_2"/>
    <property type="match status" value="1"/>
</dbReference>
<evidence type="ECO:0000256" key="4">
    <source>
        <dbReference type="ARBA" id="ARBA00023242"/>
    </source>
</evidence>
<dbReference type="GO" id="GO:0000981">
    <property type="term" value="F:DNA-binding transcription factor activity, RNA polymerase II-specific"/>
    <property type="evidence" value="ECO:0007669"/>
    <property type="project" value="InterPro"/>
</dbReference>
<evidence type="ECO:0000313" key="7">
    <source>
        <dbReference type="EMBL" id="OJJ50383.1"/>
    </source>
</evidence>
<dbReference type="InterPro" id="IPR053178">
    <property type="entry name" value="Osmoadaptation_assoc"/>
</dbReference>
<name>A0A1L9STH3_9EURO</name>
<dbReference type="Pfam" id="PF00172">
    <property type="entry name" value="Zn_clus"/>
    <property type="match status" value="1"/>
</dbReference>
<dbReference type="Gene3D" id="4.10.240.10">
    <property type="entry name" value="Zn(2)-C6 fungal-type DNA-binding domain"/>
    <property type="match status" value="1"/>
</dbReference>
<dbReference type="STRING" id="1073090.A0A1L9STH3"/>
<dbReference type="Pfam" id="PF11951">
    <property type="entry name" value="Fungal_trans_2"/>
    <property type="match status" value="1"/>
</dbReference>
<evidence type="ECO:0000256" key="3">
    <source>
        <dbReference type="ARBA" id="ARBA00023163"/>
    </source>
</evidence>
<dbReference type="SUPFAM" id="SSF57701">
    <property type="entry name" value="Zn2/Cys6 DNA-binding domain"/>
    <property type="match status" value="1"/>
</dbReference>
<accession>A0A1L9STH3</accession>
<dbReference type="OrthoDB" id="5344325at2759"/>
<dbReference type="PANTHER" id="PTHR38111:SF2">
    <property type="entry name" value="FINGER DOMAIN PROTEIN, PUTATIVE (AFU_ORTHOLOGUE AFUA_1G01560)-RELATED"/>
    <property type="match status" value="1"/>
</dbReference>
<reference evidence="8" key="1">
    <citation type="journal article" date="2017" name="Genome Biol.">
        <title>Comparative genomics reveals high biological diversity and specific adaptations in the industrially and medically important fungal genus Aspergillus.</title>
        <authorList>
            <person name="de Vries R.P."/>
            <person name="Riley R."/>
            <person name="Wiebenga A."/>
            <person name="Aguilar-Osorio G."/>
            <person name="Amillis S."/>
            <person name="Uchima C.A."/>
            <person name="Anderluh G."/>
            <person name="Asadollahi M."/>
            <person name="Askin M."/>
            <person name="Barry K."/>
            <person name="Battaglia E."/>
            <person name="Bayram O."/>
            <person name="Benocci T."/>
            <person name="Braus-Stromeyer S.A."/>
            <person name="Caldana C."/>
            <person name="Canovas D."/>
            <person name="Cerqueira G.C."/>
            <person name="Chen F."/>
            <person name="Chen W."/>
            <person name="Choi C."/>
            <person name="Clum A."/>
            <person name="Dos Santos R.A."/>
            <person name="Damasio A.R."/>
            <person name="Diallinas G."/>
            <person name="Emri T."/>
            <person name="Fekete E."/>
            <person name="Flipphi M."/>
            <person name="Freyberg S."/>
            <person name="Gallo A."/>
            <person name="Gournas C."/>
            <person name="Habgood R."/>
            <person name="Hainaut M."/>
            <person name="Harispe M.L."/>
            <person name="Henrissat B."/>
            <person name="Hilden K.S."/>
            <person name="Hope R."/>
            <person name="Hossain A."/>
            <person name="Karabika E."/>
            <person name="Karaffa L."/>
            <person name="Karanyi Z."/>
            <person name="Krasevec N."/>
            <person name="Kuo A."/>
            <person name="Kusch H."/>
            <person name="LaButti K."/>
            <person name="Lagendijk E.L."/>
            <person name="Lapidus A."/>
            <person name="Levasseur A."/>
            <person name="Lindquist E."/>
            <person name="Lipzen A."/>
            <person name="Logrieco A.F."/>
            <person name="MacCabe A."/>
            <person name="Maekelae M.R."/>
            <person name="Malavazi I."/>
            <person name="Melin P."/>
            <person name="Meyer V."/>
            <person name="Mielnichuk N."/>
            <person name="Miskei M."/>
            <person name="Molnar A.P."/>
            <person name="Mule G."/>
            <person name="Ngan C.Y."/>
            <person name="Orejas M."/>
            <person name="Orosz E."/>
            <person name="Ouedraogo J.P."/>
            <person name="Overkamp K.M."/>
            <person name="Park H.-S."/>
            <person name="Perrone G."/>
            <person name="Piumi F."/>
            <person name="Punt P.J."/>
            <person name="Ram A.F."/>
            <person name="Ramon A."/>
            <person name="Rauscher S."/>
            <person name="Record E."/>
            <person name="Riano-Pachon D.M."/>
            <person name="Robert V."/>
            <person name="Roehrig J."/>
            <person name="Ruller R."/>
            <person name="Salamov A."/>
            <person name="Salih N.S."/>
            <person name="Samson R.A."/>
            <person name="Sandor E."/>
            <person name="Sanguinetti M."/>
            <person name="Schuetze T."/>
            <person name="Sepcic K."/>
            <person name="Shelest E."/>
            <person name="Sherlock G."/>
            <person name="Sophianopoulou V."/>
            <person name="Squina F.M."/>
            <person name="Sun H."/>
            <person name="Susca A."/>
            <person name="Todd R.B."/>
            <person name="Tsang A."/>
            <person name="Unkles S.E."/>
            <person name="van de Wiele N."/>
            <person name="van Rossen-Uffink D."/>
            <person name="Oliveira J.V."/>
            <person name="Vesth T.C."/>
            <person name="Visser J."/>
            <person name="Yu J.-H."/>
            <person name="Zhou M."/>
            <person name="Andersen M.R."/>
            <person name="Archer D.B."/>
            <person name="Baker S.E."/>
            <person name="Benoit I."/>
            <person name="Brakhage A.A."/>
            <person name="Braus G.H."/>
            <person name="Fischer R."/>
            <person name="Frisvad J.C."/>
            <person name="Goldman G.H."/>
            <person name="Houbraken J."/>
            <person name="Oakley B."/>
            <person name="Pocsi I."/>
            <person name="Scazzocchio C."/>
            <person name="Seiboth B."/>
            <person name="vanKuyk P.A."/>
            <person name="Wortman J."/>
            <person name="Dyer P.S."/>
            <person name="Grigoriev I.V."/>
        </authorList>
    </citation>
    <scope>NUCLEOTIDE SEQUENCE [LARGE SCALE GENOMIC DNA]</scope>
    <source>
        <strain evidence="8">CBS 506.65</strain>
    </source>
</reference>
<evidence type="ECO:0000259" key="6">
    <source>
        <dbReference type="PROSITE" id="PS50048"/>
    </source>
</evidence>
<keyword evidence="3" id="KW-0804">Transcription</keyword>
<gene>
    <name evidence="7" type="ORF">ASPZODRAFT_2117719</name>
</gene>
<dbReference type="GO" id="GO:0008270">
    <property type="term" value="F:zinc ion binding"/>
    <property type="evidence" value="ECO:0007669"/>
    <property type="project" value="InterPro"/>
</dbReference>
<proteinExistence type="predicted"/>